<keyword evidence="1" id="KW-1133">Transmembrane helix</keyword>
<accession>G0UN50</accession>
<sequence>MCIYGCTSDHFIYVHFEGWKRRKKTSSLQRSRWCNSRCNEWVISLSALIRLLPFPLLIIFMDYLLFFLILYILLFLLSFPQRLRNKINQKKLATAFSLFNIYIYIYKEKIIFLTYIPTGVRWVINRLMGVFTQRKTETTTRPCSETNKQTKTGVLLVETRDEGVNQSN</sequence>
<feature type="transmembrane region" description="Helical" evidence="1">
    <location>
        <begin position="54"/>
        <end position="77"/>
    </location>
</feature>
<keyword evidence="1" id="KW-0812">Transmembrane</keyword>
<evidence type="ECO:0000313" key="2">
    <source>
        <dbReference type="EMBL" id="CCC90810.1"/>
    </source>
</evidence>
<dbReference type="VEuPathDB" id="TriTrypDB:TcIL3000_6_360"/>
<evidence type="ECO:0000256" key="1">
    <source>
        <dbReference type="SAM" id="Phobius"/>
    </source>
</evidence>
<keyword evidence="1" id="KW-0472">Membrane</keyword>
<reference evidence="2" key="1">
    <citation type="journal article" date="2012" name="Proc. Natl. Acad. Sci. U.S.A.">
        <title>Antigenic diversity is generated by distinct evolutionary mechanisms in African trypanosome species.</title>
        <authorList>
            <person name="Jackson A.P."/>
            <person name="Berry A."/>
            <person name="Aslett M."/>
            <person name="Allison H.C."/>
            <person name="Burton P."/>
            <person name="Vavrova-Anderson J."/>
            <person name="Brown R."/>
            <person name="Browne H."/>
            <person name="Corton N."/>
            <person name="Hauser H."/>
            <person name="Gamble J."/>
            <person name="Gilderthorp R."/>
            <person name="Marcello L."/>
            <person name="McQuillan J."/>
            <person name="Otto T.D."/>
            <person name="Quail M.A."/>
            <person name="Sanders M.J."/>
            <person name="van Tonder A."/>
            <person name="Ginger M.L."/>
            <person name="Field M.C."/>
            <person name="Barry J.D."/>
            <person name="Hertz-Fowler C."/>
            <person name="Berriman M."/>
        </authorList>
    </citation>
    <scope>NUCLEOTIDE SEQUENCE</scope>
    <source>
        <strain evidence="2">IL3000</strain>
    </source>
</reference>
<proteinExistence type="predicted"/>
<dbReference type="AlphaFoldDB" id="G0UN50"/>
<name>G0UN50_TRYCI</name>
<organism evidence="2">
    <name type="scientific">Trypanosoma congolense (strain IL3000)</name>
    <dbReference type="NCBI Taxonomy" id="1068625"/>
    <lineage>
        <taxon>Eukaryota</taxon>
        <taxon>Discoba</taxon>
        <taxon>Euglenozoa</taxon>
        <taxon>Kinetoplastea</taxon>
        <taxon>Metakinetoplastina</taxon>
        <taxon>Trypanosomatida</taxon>
        <taxon>Trypanosomatidae</taxon>
        <taxon>Trypanosoma</taxon>
        <taxon>Nannomonas</taxon>
    </lineage>
</organism>
<dbReference type="EMBL" id="HE575319">
    <property type="protein sequence ID" value="CCC90810.1"/>
    <property type="molecule type" value="Genomic_DNA"/>
</dbReference>
<protein>
    <submittedName>
        <fullName evidence="2">Uncharacterized protein</fullName>
    </submittedName>
</protein>
<gene>
    <name evidence="2" type="ORF">TCIL3000_6_360</name>
</gene>